<evidence type="ECO:0000313" key="1">
    <source>
        <dbReference type="EMBL" id="EIA09025.1"/>
    </source>
</evidence>
<dbReference type="AlphaFoldDB" id="H7FR05"/>
<comment type="caution">
    <text evidence="1">The sequence shown here is derived from an EMBL/GenBank/DDBJ whole genome shotgun (WGS) entry which is preliminary data.</text>
</comment>
<dbReference type="PATRIC" id="fig|1086011.3.peg.1750"/>
<proteinExistence type="predicted"/>
<accession>H7FR05</accession>
<evidence type="ECO:0000313" key="2">
    <source>
        <dbReference type="Proteomes" id="UP000005566"/>
    </source>
</evidence>
<protein>
    <submittedName>
        <fullName evidence="1">Uncharacterized protein</fullName>
    </submittedName>
</protein>
<sequence>MMVPFILKMKMNNSFDQLYKKSRNEIKILKKRAALNI</sequence>
<name>H7FR05_FLAFP</name>
<dbReference type="STRING" id="1086011.HJ01_01791"/>
<gene>
    <name evidence="1" type="ORF">HJ01_01791</name>
</gene>
<dbReference type="EMBL" id="AHKF01000017">
    <property type="protein sequence ID" value="EIA09025.1"/>
    <property type="molecule type" value="Genomic_DNA"/>
</dbReference>
<reference evidence="1 2" key="1">
    <citation type="journal article" date="2014" name="Acta Crystallogr. D">
        <title>Structure-based characterization and antifreeze properties of a hyperactive ice-binding protein from the Antarctic bacterium Flavobacterium frigoris PS1.</title>
        <authorList>
            <person name="Do H."/>
            <person name="Kim S.J."/>
            <person name="Kim H.J."/>
            <person name="Lee J.H."/>
        </authorList>
    </citation>
    <scope>NUCLEOTIDE SEQUENCE [LARGE SCALE GENOMIC DNA]</scope>
    <source>
        <strain evidence="1 2">PS1</strain>
    </source>
</reference>
<organism evidence="1 2">
    <name type="scientific">Flavobacterium frigoris (strain PS1)</name>
    <dbReference type="NCBI Taxonomy" id="1086011"/>
    <lineage>
        <taxon>Bacteria</taxon>
        <taxon>Pseudomonadati</taxon>
        <taxon>Bacteroidota</taxon>
        <taxon>Flavobacteriia</taxon>
        <taxon>Flavobacteriales</taxon>
        <taxon>Flavobacteriaceae</taxon>
        <taxon>Flavobacterium</taxon>
    </lineage>
</organism>
<keyword evidence="2" id="KW-1185">Reference proteome</keyword>
<dbReference type="Proteomes" id="UP000005566">
    <property type="component" value="Unassembled WGS sequence"/>
</dbReference>